<dbReference type="EMBL" id="CAFBLR010000036">
    <property type="protein sequence ID" value="CAB4867402.1"/>
    <property type="molecule type" value="Genomic_DNA"/>
</dbReference>
<evidence type="ECO:0000313" key="6">
    <source>
        <dbReference type="EMBL" id="CAB5055426.1"/>
    </source>
</evidence>
<dbReference type="EMBL" id="CAFBON010000060">
    <property type="protein sequence ID" value="CAB4984488.1"/>
    <property type="molecule type" value="Genomic_DNA"/>
</dbReference>
<evidence type="ECO:0000256" key="1">
    <source>
        <dbReference type="SAM" id="Phobius"/>
    </source>
</evidence>
<feature type="transmembrane region" description="Helical" evidence="1">
    <location>
        <begin position="107"/>
        <end position="126"/>
    </location>
</feature>
<dbReference type="EMBL" id="CAEZXX010000098">
    <property type="protein sequence ID" value="CAB4715666.1"/>
    <property type="molecule type" value="Genomic_DNA"/>
</dbReference>
<accession>A0A6J7TRR7</accession>
<proteinExistence type="predicted"/>
<organism evidence="6">
    <name type="scientific">freshwater metagenome</name>
    <dbReference type="NCBI Taxonomy" id="449393"/>
    <lineage>
        <taxon>unclassified sequences</taxon>
        <taxon>metagenomes</taxon>
        <taxon>ecological metagenomes</taxon>
    </lineage>
</organism>
<name>A0A6J7TRR7_9ZZZZ</name>
<evidence type="ECO:0000313" key="5">
    <source>
        <dbReference type="EMBL" id="CAB4984488.1"/>
    </source>
</evidence>
<dbReference type="EMBL" id="CAEZYY010000015">
    <property type="protein sequence ID" value="CAB4755614.1"/>
    <property type="molecule type" value="Genomic_DNA"/>
</dbReference>
<feature type="transmembrane region" description="Helical" evidence="1">
    <location>
        <begin position="77"/>
        <end position="101"/>
    </location>
</feature>
<protein>
    <submittedName>
        <fullName evidence="6">Unannotated protein</fullName>
    </submittedName>
</protein>
<evidence type="ECO:0000313" key="3">
    <source>
        <dbReference type="EMBL" id="CAB4755614.1"/>
    </source>
</evidence>
<gene>
    <name evidence="2" type="ORF">UFOPK2602_01407</name>
    <name evidence="3" type="ORF">UFOPK2806_01295</name>
    <name evidence="4" type="ORF">UFOPK3417_00559</name>
    <name evidence="5" type="ORF">UFOPK3954_00739</name>
    <name evidence="6" type="ORF">UFOPK4306_00420</name>
</gene>
<evidence type="ECO:0000313" key="2">
    <source>
        <dbReference type="EMBL" id="CAB4715666.1"/>
    </source>
</evidence>
<feature type="transmembrane region" description="Helical" evidence="1">
    <location>
        <begin position="27"/>
        <end position="45"/>
    </location>
</feature>
<dbReference type="AlphaFoldDB" id="A0A6J7TRR7"/>
<reference evidence="6" key="1">
    <citation type="submission" date="2020-05" db="EMBL/GenBank/DDBJ databases">
        <authorList>
            <person name="Chiriac C."/>
            <person name="Salcher M."/>
            <person name="Ghai R."/>
            <person name="Kavagutti S V."/>
        </authorList>
    </citation>
    <scope>NUCLEOTIDE SEQUENCE</scope>
</reference>
<dbReference type="EMBL" id="CAFBQP010000011">
    <property type="protein sequence ID" value="CAB5055426.1"/>
    <property type="molecule type" value="Genomic_DNA"/>
</dbReference>
<evidence type="ECO:0000313" key="4">
    <source>
        <dbReference type="EMBL" id="CAB4867402.1"/>
    </source>
</evidence>
<keyword evidence="1" id="KW-0472">Membrane</keyword>
<feature type="transmembrane region" description="Helical" evidence="1">
    <location>
        <begin position="51"/>
        <end position="70"/>
    </location>
</feature>
<keyword evidence="1" id="KW-1133">Transmembrane helix</keyword>
<keyword evidence="1" id="KW-0812">Transmembrane</keyword>
<sequence>MTATPFATRLDGPAPEVEVTRDMLRRGVWGAPVLVGVCAAIWGGSGALSSAFAIALVMFNFALSAGIIAWTSRISLAVLMGAVLFGYLMRLGIIFFAVFLVHKMGWVSLPALGTSIIVTHLGLLIWELRFVSMSLAYPGLKPTKRN</sequence>